<evidence type="ECO:0000313" key="7">
    <source>
        <dbReference type="EMBL" id="TNY24019.1"/>
    </source>
</evidence>
<dbReference type="InterPro" id="IPR038739">
    <property type="entry name" value="ARMC8/Vid28"/>
</dbReference>
<evidence type="ECO:0000256" key="4">
    <source>
        <dbReference type="ARBA" id="ARBA00022737"/>
    </source>
</evidence>
<dbReference type="GO" id="GO:0005634">
    <property type="term" value="C:nucleus"/>
    <property type="evidence" value="ECO:0007669"/>
    <property type="project" value="UniProtKB-SubCell"/>
</dbReference>
<comment type="subcellular location">
    <subcellularLocation>
        <location evidence="2">Cytoplasm</location>
    </subcellularLocation>
    <subcellularLocation>
        <location evidence="1">Nucleus</location>
    </subcellularLocation>
</comment>
<dbReference type="GO" id="GO:0043161">
    <property type="term" value="P:proteasome-mediated ubiquitin-dependent protein catabolic process"/>
    <property type="evidence" value="ECO:0007669"/>
    <property type="project" value="TreeGrafter"/>
</dbReference>
<dbReference type="OrthoDB" id="5559898at2759"/>
<evidence type="ECO:0000256" key="1">
    <source>
        <dbReference type="ARBA" id="ARBA00004123"/>
    </source>
</evidence>
<dbReference type="GO" id="GO:0034657">
    <property type="term" value="C:GID complex"/>
    <property type="evidence" value="ECO:0007669"/>
    <property type="project" value="TreeGrafter"/>
</dbReference>
<dbReference type="Proteomes" id="UP000311382">
    <property type="component" value="Unassembled WGS sequence"/>
</dbReference>
<name>A0A5C5G667_9BASI</name>
<dbReference type="Gene3D" id="1.25.10.10">
    <property type="entry name" value="Leucine-rich Repeat Variant"/>
    <property type="match status" value="2"/>
</dbReference>
<dbReference type="InterPro" id="IPR000225">
    <property type="entry name" value="Armadillo"/>
</dbReference>
<dbReference type="InterPro" id="IPR016024">
    <property type="entry name" value="ARM-type_fold"/>
</dbReference>
<proteinExistence type="predicted"/>
<dbReference type="InterPro" id="IPR011989">
    <property type="entry name" value="ARM-like"/>
</dbReference>
<evidence type="ECO:0000256" key="2">
    <source>
        <dbReference type="ARBA" id="ARBA00004496"/>
    </source>
</evidence>
<dbReference type="EMBL" id="SOZI01000006">
    <property type="protein sequence ID" value="TNY24019.1"/>
    <property type="molecule type" value="Genomic_DNA"/>
</dbReference>
<accession>A0A5C5G667</accession>
<evidence type="ECO:0000256" key="3">
    <source>
        <dbReference type="ARBA" id="ARBA00022490"/>
    </source>
</evidence>
<evidence type="ECO:0000256" key="5">
    <source>
        <dbReference type="ARBA" id="ARBA00023242"/>
    </source>
</evidence>
<keyword evidence="8" id="KW-1185">Reference proteome</keyword>
<dbReference type="AlphaFoldDB" id="A0A5C5G667"/>
<dbReference type="GO" id="GO:0005737">
    <property type="term" value="C:cytoplasm"/>
    <property type="evidence" value="ECO:0007669"/>
    <property type="project" value="UniProtKB-SubCell"/>
</dbReference>
<keyword evidence="4" id="KW-0677">Repeat</keyword>
<dbReference type="PANTHER" id="PTHR15651">
    <property type="entry name" value="ARMADILLO REPEAT-CONTAINING PROTEIN 8"/>
    <property type="match status" value="1"/>
</dbReference>
<dbReference type="STRING" id="5288.A0A5C5G667"/>
<keyword evidence="5" id="KW-0539">Nucleus</keyword>
<evidence type="ECO:0000313" key="8">
    <source>
        <dbReference type="Proteomes" id="UP000311382"/>
    </source>
</evidence>
<dbReference type="SUPFAM" id="SSF48371">
    <property type="entry name" value="ARM repeat"/>
    <property type="match status" value="2"/>
</dbReference>
<sequence>MTVPQAAISISPDAPPVEQLAQLARLKRSVVGTRAAKTAVLNAGGANSLVALLDPRPGLDLEGSLAVSAEAANVLAALSIPTLDAVSTLLAAGAHHAVSLSLPRVLSLVPATDKPTTNQQKVVEAHLRALKALFTDLVSVVGPREWGTEVIGASIDAIERRDAESLWSCPPAQEPPEGPEPAGKGKARETDMQVDGAAGSAATLDVQQLQVAAFRVLAEAYGAKSATGVPTVGSSSAVAADSRGKASPSPTLDALLSLLIWSAQEERQASRTAELVCSFFAGTMRWPSQRAAVEMDERNRAVLDALKTLVEKGSDKVRESALKALAVLIRDRPLSVFHFVEHGECDNPKDRLYPFVSLIQSTNPSIRLAAATLCAIMVKTVQTGWSFLPPEIGLTLATALLGLIEKEPTLRAQAAFAFAYLVADDLALQKRAVAARCFPIFNEALKRPAILEHPYPTQALVEEDARLREGILLSIASVSALWEPHRRLVLDQRLLVHILFGLSYPSVGVRAAACHCIRALSRSVNVLRTDLVEAHAEEQLVRLLSEDENEVVKITAAAAIANLLLDFSPMRTVLVEAGCVGRMCQLVISSSNPALQINALWALKNALYQSTAEFKRGVLTSLTWDHLATLIASPDVSIAELALSILRNITAVTNNEAITGLGAHEIGEERLLGLLQDRIAVGVAAGGRAGTESLVEHALFALNNIATSSESAQLAIASRTTLLRYVFSYLESRVVSLRVAALWVLHNLAYRTRPSSLSPHAAAAARRPHEIVDKLRAMGLEAKLRVLERDPQLDVRERVRDLKEALM</sequence>
<comment type="caution">
    <text evidence="7">The sequence shown here is derived from an EMBL/GenBank/DDBJ whole genome shotgun (WGS) entry which is preliminary data.</text>
</comment>
<evidence type="ECO:0000256" key="6">
    <source>
        <dbReference type="SAM" id="MobiDB-lite"/>
    </source>
</evidence>
<dbReference type="SMART" id="SM00185">
    <property type="entry name" value="ARM"/>
    <property type="match status" value="7"/>
</dbReference>
<organism evidence="7 8">
    <name type="scientific">Rhodotorula diobovata</name>
    <dbReference type="NCBI Taxonomy" id="5288"/>
    <lineage>
        <taxon>Eukaryota</taxon>
        <taxon>Fungi</taxon>
        <taxon>Dikarya</taxon>
        <taxon>Basidiomycota</taxon>
        <taxon>Pucciniomycotina</taxon>
        <taxon>Microbotryomycetes</taxon>
        <taxon>Sporidiobolales</taxon>
        <taxon>Sporidiobolaceae</taxon>
        <taxon>Rhodotorula</taxon>
    </lineage>
</organism>
<dbReference type="PANTHER" id="PTHR15651:SF7">
    <property type="entry name" value="ARMADILLO REPEAT-CONTAINING PROTEIN 8"/>
    <property type="match status" value="1"/>
</dbReference>
<reference evidence="7 8" key="1">
    <citation type="submission" date="2019-03" db="EMBL/GenBank/DDBJ databases">
        <title>Rhodosporidium diobovatum UCD-FST 08-225 genome sequencing, assembly, and annotation.</title>
        <authorList>
            <person name="Fakankun I.U."/>
            <person name="Fristensky B."/>
            <person name="Levin D.B."/>
        </authorList>
    </citation>
    <scope>NUCLEOTIDE SEQUENCE [LARGE SCALE GENOMIC DNA]</scope>
    <source>
        <strain evidence="7 8">UCD-FST 08-225</strain>
    </source>
</reference>
<feature type="region of interest" description="Disordered" evidence="6">
    <location>
        <begin position="167"/>
        <end position="198"/>
    </location>
</feature>
<keyword evidence="3" id="KW-0963">Cytoplasm</keyword>
<protein>
    <submittedName>
        <fullName evidence="7">Armadillo-type protein</fullName>
    </submittedName>
</protein>
<gene>
    <name evidence="7" type="ORF">DMC30DRAFT_240071</name>
</gene>